<dbReference type="SUPFAM" id="SSF51735">
    <property type="entry name" value="NAD(P)-binding Rossmann-fold domains"/>
    <property type="match status" value="1"/>
</dbReference>
<comment type="caution">
    <text evidence="4">The sequence shown here is derived from an EMBL/GenBank/DDBJ whole genome shotgun (WGS) entry which is preliminary data.</text>
</comment>
<accession>A0ABS3WN51</accession>
<dbReference type="RefSeq" id="WP_209263350.1">
    <property type="nucleotide sequence ID" value="NZ_JAFFZN010000002.1"/>
</dbReference>
<dbReference type="Proteomes" id="UP001518976">
    <property type="component" value="Unassembled WGS sequence"/>
</dbReference>
<reference evidence="4 5" key="1">
    <citation type="submission" date="2021-02" db="EMBL/GenBank/DDBJ databases">
        <title>Streptomyces spirodelae sp. nov., isolated from duckweed.</title>
        <authorList>
            <person name="Saimee Y."/>
            <person name="Duangmal K."/>
        </authorList>
    </citation>
    <scope>NUCLEOTIDE SEQUENCE [LARGE SCALE GENOMIC DNA]</scope>
    <source>
        <strain evidence="4 5">DW4-2</strain>
    </source>
</reference>
<organism evidence="4 5">
    <name type="scientific">Streptomyces spirodelae</name>
    <dbReference type="NCBI Taxonomy" id="2812904"/>
    <lineage>
        <taxon>Bacteria</taxon>
        <taxon>Bacillati</taxon>
        <taxon>Actinomycetota</taxon>
        <taxon>Actinomycetes</taxon>
        <taxon>Kitasatosporales</taxon>
        <taxon>Streptomycetaceae</taxon>
        <taxon>Streptomyces</taxon>
    </lineage>
</organism>
<dbReference type="EMBL" id="JAFFZN010000002">
    <property type="protein sequence ID" value="MBO8184545.1"/>
    <property type="molecule type" value="Genomic_DNA"/>
</dbReference>
<comment type="similarity">
    <text evidence="1 3">Belongs to the short-chain dehydrogenases/reductases (SDR) family.</text>
</comment>
<dbReference type="Gene3D" id="3.40.50.720">
    <property type="entry name" value="NAD(P)-binding Rossmann-like Domain"/>
    <property type="match status" value="1"/>
</dbReference>
<evidence type="ECO:0000256" key="1">
    <source>
        <dbReference type="ARBA" id="ARBA00006484"/>
    </source>
</evidence>
<evidence type="ECO:0000313" key="4">
    <source>
        <dbReference type="EMBL" id="MBO8184545.1"/>
    </source>
</evidence>
<keyword evidence="5" id="KW-1185">Reference proteome</keyword>
<evidence type="ECO:0000256" key="3">
    <source>
        <dbReference type="RuleBase" id="RU000363"/>
    </source>
</evidence>
<sequence>MSVQGCLEGKAAIVTGAAQGLGRAEALELARLGARVVVNDLGEAAEQVAAEIRDSGGEAVAHHGDVADFAQARELVALAVEAFGSLEILVNNAGILRDRMVFSMSEEEWDAVIRVHLKGHFNTIRFAAAHWRETSKATGGPVYGRIVNTSSEAFVAGSPGQPNYAAAKGGIVGLTTSTAGALAKYGVTVNVICPRARTRMTEDVFRSVEPPVDGLDPLAPAHVSPLVGYLASPAASRISGQVLVVHGGMVALLERPRAAAKFDTAKDMFTVAELDERLTPFFAQRSPQETFAAPEVLGLRKG</sequence>
<proteinExistence type="inferred from homology"/>
<name>A0ABS3WN51_9ACTN</name>
<protein>
    <submittedName>
        <fullName evidence="4">3-oxoacyl-ACP reductase</fullName>
    </submittedName>
</protein>
<dbReference type="InterPro" id="IPR002347">
    <property type="entry name" value="SDR_fam"/>
</dbReference>
<evidence type="ECO:0000256" key="2">
    <source>
        <dbReference type="ARBA" id="ARBA00023002"/>
    </source>
</evidence>
<dbReference type="PANTHER" id="PTHR45024">
    <property type="entry name" value="DEHYDROGENASES, SHORT CHAIN"/>
    <property type="match status" value="1"/>
</dbReference>
<evidence type="ECO:0000313" key="5">
    <source>
        <dbReference type="Proteomes" id="UP001518976"/>
    </source>
</evidence>
<dbReference type="InterPro" id="IPR036291">
    <property type="entry name" value="NAD(P)-bd_dom_sf"/>
</dbReference>
<dbReference type="InterPro" id="IPR051687">
    <property type="entry name" value="Peroxisomal_Beta-Oxidation"/>
</dbReference>
<keyword evidence="2" id="KW-0560">Oxidoreductase</keyword>
<dbReference type="Pfam" id="PF00106">
    <property type="entry name" value="adh_short"/>
    <property type="match status" value="1"/>
</dbReference>
<dbReference type="NCBIfam" id="NF005862">
    <property type="entry name" value="PRK07792.1"/>
    <property type="match status" value="1"/>
</dbReference>
<dbReference type="PANTHER" id="PTHR45024:SF2">
    <property type="entry name" value="SCP2 DOMAIN-CONTAINING PROTEIN"/>
    <property type="match status" value="1"/>
</dbReference>
<gene>
    <name evidence="4" type="ORF">JW592_03505</name>
</gene>
<dbReference type="PRINTS" id="PR00081">
    <property type="entry name" value="GDHRDH"/>
</dbReference>
<dbReference type="InterPro" id="IPR020904">
    <property type="entry name" value="Sc_DH/Rdtase_CS"/>
</dbReference>
<dbReference type="PRINTS" id="PR00080">
    <property type="entry name" value="SDRFAMILY"/>
</dbReference>
<dbReference type="PROSITE" id="PS00061">
    <property type="entry name" value="ADH_SHORT"/>
    <property type="match status" value="1"/>
</dbReference>